<dbReference type="SMART" id="SM00181">
    <property type="entry name" value="EGF"/>
    <property type="match status" value="3"/>
</dbReference>
<gene>
    <name evidence="9" type="ORF">BSL78_22935</name>
</gene>
<sequence>MVVDMNKQTSAFVRLDCCPIEGTYIDGICYKFFNVEVTFAEAQGNCSLAATAGHLAKVLPNQALETFMRQGIQQLDLFFAWIGLTSSREWGVLDNQYTWLSDRLTVPQNHPSWRGINPMDPCVSIDLNLAWTSVRCDLPHPFLCQYQNIRCVDPPDAITCKGMCGYVQPCDQELNQVCVDTPQSYICNCKASTQQINGRCLYTEAIESEIKMLSINNTLASFTRPIADQSTSEFKQLEGFFCDVLLNVLTRTSTPLETDCVVSTFVSGSIIAAYRVRVGEETPTAAADSIMRFENTLMEIVTEKEQILTTRDGTGNIAIAKVIRDDCDRITCLNNGVCYVRAADGIGYCECPNGVGGDFCEILTDDCDRITCLNNGVCYVRAADGIGYCECPYGVGGDFCEILTDLYWFGWVLFGIPVVIIIFVSVICFCCVQRKHNTNRNSSLQTLVNCQSLRSYAVNPQCQLYMNNMESVMSTSWEEGKQTSQLFNSQMQYENPGLDIPLREQSTPVAHKTLEEPRATPNQPLEVNAQGPSGDLKQPSLVNTQSPISSEG</sequence>
<dbReference type="Gene3D" id="3.10.100.10">
    <property type="entry name" value="Mannose-Binding Protein A, subunit A"/>
    <property type="match status" value="1"/>
</dbReference>
<dbReference type="InterPro" id="IPR016187">
    <property type="entry name" value="CTDL_fold"/>
</dbReference>
<evidence type="ECO:0000313" key="9">
    <source>
        <dbReference type="EMBL" id="PIK40215.1"/>
    </source>
</evidence>
<dbReference type="GO" id="GO:0007219">
    <property type="term" value="P:Notch signaling pathway"/>
    <property type="evidence" value="ECO:0007669"/>
    <property type="project" value="TreeGrafter"/>
</dbReference>
<keyword evidence="6" id="KW-1133">Transmembrane helix</keyword>
<name>A0A2G8JX09_STIJA</name>
<dbReference type="PROSITE" id="PS50041">
    <property type="entry name" value="C_TYPE_LECTIN_2"/>
    <property type="match status" value="1"/>
</dbReference>
<comment type="caution">
    <text evidence="4">Lacks conserved residue(s) required for the propagation of feature annotation.</text>
</comment>
<evidence type="ECO:0000259" key="8">
    <source>
        <dbReference type="PROSITE" id="PS50041"/>
    </source>
</evidence>
<dbReference type="OrthoDB" id="6106643at2759"/>
<comment type="caution">
    <text evidence="9">The sequence shown here is derived from an EMBL/GenBank/DDBJ whole genome shotgun (WGS) entry which is preliminary data.</text>
</comment>
<dbReference type="PANTHER" id="PTHR12916">
    <property type="entry name" value="CYTOCHROME C OXIDASE POLYPEPTIDE VIC-2"/>
    <property type="match status" value="1"/>
</dbReference>
<dbReference type="Gene3D" id="2.10.25.10">
    <property type="entry name" value="Laminin"/>
    <property type="match status" value="2"/>
</dbReference>
<dbReference type="InterPro" id="IPR000742">
    <property type="entry name" value="EGF"/>
</dbReference>
<keyword evidence="6" id="KW-0472">Membrane</keyword>
<accession>A0A2G8JX09</accession>
<dbReference type="PROSITE" id="PS00022">
    <property type="entry name" value="EGF_1"/>
    <property type="match status" value="2"/>
</dbReference>
<evidence type="ECO:0000256" key="5">
    <source>
        <dbReference type="SAM" id="MobiDB-lite"/>
    </source>
</evidence>
<keyword evidence="6" id="KW-0812">Transmembrane</keyword>
<feature type="domain" description="C-type lectin" evidence="8">
    <location>
        <begin position="25"/>
        <end position="145"/>
    </location>
</feature>
<keyword evidence="3" id="KW-0677">Repeat</keyword>
<dbReference type="InterPro" id="IPR001304">
    <property type="entry name" value="C-type_lectin-like"/>
</dbReference>
<evidence type="ECO:0000313" key="10">
    <source>
        <dbReference type="Proteomes" id="UP000230750"/>
    </source>
</evidence>
<organism evidence="9 10">
    <name type="scientific">Stichopus japonicus</name>
    <name type="common">Sea cucumber</name>
    <dbReference type="NCBI Taxonomy" id="307972"/>
    <lineage>
        <taxon>Eukaryota</taxon>
        <taxon>Metazoa</taxon>
        <taxon>Echinodermata</taxon>
        <taxon>Eleutherozoa</taxon>
        <taxon>Echinozoa</taxon>
        <taxon>Holothuroidea</taxon>
        <taxon>Aspidochirotacea</taxon>
        <taxon>Aspidochirotida</taxon>
        <taxon>Stichopodidae</taxon>
        <taxon>Apostichopus</taxon>
    </lineage>
</organism>
<evidence type="ECO:0000256" key="3">
    <source>
        <dbReference type="ARBA" id="ARBA00022737"/>
    </source>
</evidence>
<proteinExistence type="predicted"/>
<evidence type="ECO:0000256" key="1">
    <source>
        <dbReference type="ARBA" id="ARBA00022536"/>
    </source>
</evidence>
<keyword evidence="10" id="KW-1185">Reference proteome</keyword>
<dbReference type="SUPFAM" id="SSF57196">
    <property type="entry name" value="EGF/Laminin"/>
    <property type="match status" value="2"/>
</dbReference>
<feature type="disulfide bond" evidence="4">
    <location>
        <begin position="391"/>
        <end position="400"/>
    </location>
</feature>
<dbReference type="AlphaFoldDB" id="A0A2G8JX09"/>
<dbReference type="SUPFAM" id="SSF56436">
    <property type="entry name" value="C-type lectin-like"/>
    <property type="match status" value="1"/>
</dbReference>
<feature type="disulfide bond" evidence="4">
    <location>
        <begin position="351"/>
        <end position="360"/>
    </location>
</feature>
<keyword evidence="1 4" id="KW-0245">EGF-like domain</keyword>
<feature type="compositionally biased region" description="Polar residues" evidence="5">
    <location>
        <begin position="540"/>
        <end position="552"/>
    </location>
</feature>
<dbReference type="EMBL" id="MRZV01001149">
    <property type="protein sequence ID" value="PIK40215.1"/>
    <property type="molecule type" value="Genomic_DNA"/>
</dbReference>
<evidence type="ECO:0000259" key="7">
    <source>
        <dbReference type="PROSITE" id="PS50026"/>
    </source>
</evidence>
<dbReference type="Proteomes" id="UP000230750">
    <property type="component" value="Unassembled WGS sequence"/>
</dbReference>
<evidence type="ECO:0000256" key="6">
    <source>
        <dbReference type="SAM" id="Phobius"/>
    </source>
</evidence>
<dbReference type="PANTHER" id="PTHR12916:SF4">
    <property type="entry name" value="UNINFLATABLE, ISOFORM C"/>
    <property type="match status" value="1"/>
</dbReference>
<keyword evidence="4" id="KW-1015">Disulfide bond</keyword>
<feature type="domain" description="EGF-like" evidence="7">
    <location>
        <begin position="323"/>
        <end position="361"/>
    </location>
</feature>
<dbReference type="CDD" id="cd00037">
    <property type="entry name" value="CLECT"/>
    <property type="match status" value="1"/>
</dbReference>
<feature type="transmembrane region" description="Helical" evidence="6">
    <location>
        <begin position="408"/>
        <end position="432"/>
    </location>
</feature>
<feature type="region of interest" description="Disordered" evidence="5">
    <location>
        <begin position="511"/>
        <end position="552"/>
    </location>
</feature>
<dbReference type="GO" id="GO:0005112">
    <property type="term" value="F:Notch binding"/>
    <property type="evidence" value="ECO:0007669"/>
    <property type="project" value="TreeGrafter"/>
</dbReference>
<dbReference type="SMART" id="SM00034">
    <property type="entry name" value="CLECT"/>
    <property type="match status" value="1"/>
</dbReference>
<feature type="disulfide bond" evidence="4">
    <location>
        <begin position="372"/>
        <end position="389"/>
    </location>
</feature>
<dbReference type="InterPro" id="IPR016186">
    <property type="entry name" value="C-type_lectin-like/link_sf"/>
</dbReference>
<dbReference type="STRING" id="307972.A0A2G8JX09"/>
<evidence type="ECO:0000256" key="4">
    <source>
        <dbReference type="PROSITE-ProRule" id="PRU00076"/>
    </source>
</evidence>
<feature type="domain" description="EGF-like" evidence="7">
    <location>
        <begin position="363"/>
        <end position="401"/>
    </location>
</feature>
<keyword evidence="2" id="KW-0732">Signal</keyword>
<evidence type="ECO:0000256" key="2">
    <source>
        <dbReference type="ARBA" id="ARBA00022729"/>
    </source>
</evidence>
<dbReference type="PROSITE" id="PS50026">
    <property type="entry name" value="EGF_3"/>
    <property type="match status" value="2"/>
</dbReference>
<feature type="disulfide bond" evidence="4">
    <location>
        <begin position="332"/>
        <end position="349"/>
    </location>
</feature>
<protein>
    <submittedName>
        <fullName evidence="9">Uncharacterized protein</fullName>
    </submittedName>
</protein>
<reference evidence="9 10" key="1">
    <citation type="journal article" date="2017" name="PLoS Biol.">
        <title>The sea cucumber genome provides insights into morphological evolution and visceral regeneration.</title>
        <authorList>
            <person name="Zhang X."/>
            <person name="Sun L."/>
            <person name="Yuan J."/>
            <person name="Sun Y."/>
            <person name="Gao Y."/>
            <person name="Zhang L."/>
            <person name="Li S."/>
            <person name="Dai H."/>
            <person name="Hamel J.F."/>
            <person name="Liu C."/>
            <person name="Yu Y."/>
            <person name="Liu S."/>
            <person name="Lin W."/>
            <person name="Guo K."/>
            <person name="Jin S."/>
            <person name="Xu P."/>
            <person name="Storey K.B."/>
            <person name="Huan P."/>
            <person name="Zhang T."/>
            <person name="Zhou Y."/>
            <person name="Zhang J."/>
            <person name="Lin C."/>
            <person name="Li X."/>
            <person name="Xing L."/>
            <person name="Huo D."/>
            <person name="Sun M."/>
            <person name="Wang L."/>
            <person name="Mercier A."/>
            <person name="Li F."/>
            <person name="Yang H."/>
            <person name="Xiang J."/>
        </authorList>
    </citation>
    <scope>NUCLEOTIDE SEQUENCE [LARGE SCALE GENOMIC DNA]</scope>
    <source>
        <strain evidence="9">Shaxun</strain>
        <tissue evidence="9">Muscle</tissue>
    </source>
</reference>